<dbReference type="Proteomes" id="UP000256964">
    <property type="component" value="Unassembled WGS sequence"/>
</dbReference>
<evidence type="ECO:0000313" key="3">
    <source>
        <dbReference type="Proteomes" id="UP000256964"/>
    </source>
</evidence>
<reference evidence="2 3" key="1">
    <citation type="journal article" date="2018" name="Biotechnol. Biofuels">
        <title>Integrative visual omics of the white-rot fungus Polyporus brumalis exposes the biotechnological potential of its oxidative enzymes for delignifying raw plant biomass.</title>
        <authorList>
            <person name="Miyauchi S."/>
            <person name="Rancon A."/>
            <person name="Drula E."/>
            <person name="Hage H."/>
            <person name="Chaduli D."/>
            <person name="Favel A."/>
            <person name="Grisel S."/>
            <person name="Henrissat B."/>
            <person name="Herpoel-Gimbert I."/>
            <person name="Ruiz-Duenas F.J."/>
            <person name="Chevret D."/>
            <person name="Hainaut M."/>
            <person name="Lin J."/>
            <person name="Wang M."/>
            <person name="Pangilinan J."/>
            <person name="Lipzen A."/>
            <person name="Lesage-Meessen L."/>
            <person name="Navarro D."/>
            <person name="Riley R."/>
            <person name="Grigoriev I.V."/>
            <person name="Zhou S."/>
            <person name="Raouche S."/>
            <person name="Rosso M.N."/>
        </authorList>
    </citation>
    <scope>NUCLEOTIDE SEQUENCE [LARGE SCALE GENOMIC DNA]</scope>
    <source>
        <strain evidence="2 3">BRFM 1820</strain>
    </source>
</reference>
<proteinExistence type="predicted"/>
<evidence type="ECO:0000256" key="1">
    <source>
        <dbReference type="SAM" id="MobiDB-lite"/>
    </source>
</evidence>
<dbReference type="AlphaFoldDB" id="A0A371DUW0"/>
<dbReference type="EMBL" id="KZ857381">
    <property type="protein sequence ID" value="RDX56294.1"/>
    <property type="molecule type" value="Genomic_DNA"/>
</dbReference>
<accession>A0A371DUW0</accession>
<organism evidence="2 3">
    <name type="scientific">Lentinus brumalis</name>
    <dbReference type="NCBI Taxonomy" id="2498619"/>
    <lineage>
        <taxon>Eukaryota</taxon>
        <taxon>Fungi</taxon>
        <taxon>Dikarya</taxon>
        <taxon>Basidiomycota</taxon>
        <taxon>Agaricomycotina</taxon>
        <taxon>Agaricomycetes</taxon>
        <taxon>Polyporales</taxon>
        <taxon>Polyporaceae</taxon>
        <taxon>Lentinus</taxon>
    </lineage>
</organism>
<keyword evidence="3" id="KW-1185">Reference proteome</keyword>
<feature type="region of interest" description="Disordered" evidence="1">
    <location>
        <begin position="1"/>
        <end position="49"/>
    </location>
</feature>
<protein>
    <submittedName>
        <fullName evidence="2">Uncharacterized protein</fullName>
    </submittedName>
</protein>
<name>A0A371DUW0_9APHY</name>
<gene>
    <name evidence="2" type="ORF">OH76DRAFT_1396649</name>
</gene>
<sequence length="156" mass="16607">MQGESLRTPPPLTPVSGYSRVAHSSAALDPTRSSDVQKSGRTSWSVSSREVALRLNQSAHGRCDGRATGSSQNTYIGLPPLLGHGDILGAENHSKDRAALQGLLPTQAFLGGKDVPRQERPSPVCDRPIQVRSARNRHAELSTSASSKTACGKKKQ</sequence>
<feature type="region of interest" description="Disordered" evidence="1">
    <location>
        <begin position="110"/>
        <end position="156"/>
    </location>
</feature>
<evidence type="ECO:0000313" key="2">
    <source>
        <dbReference type="EMBL" id="RDX56294.1"/>
    </source>
</evidence>
<feature type="compositionally biased region" description="Polar residues" evidence="1">
    <location>
        <begin position="31"/>
        <end position="48"/>
    </location>
</feature>